<dbReference type="PROSITE" id="PS52016">
    <property type="entry name" value="TONB_DEPENDENT_REC_3"/>
    <property type="match status" value="1"/>
</dbReference>
<evidence type="ECO:0000313" key="11">
    <source>
        <dbReference type="Proteomes" id="UP000320811"/>
    </source>
</evidence>
<dbReference type="GO" id="GO:0009279">
    <property type="term" value="C:cell outer membrane"/>
    <property type="evidence" value="ECO:0007669"/>
    <property type="project" value="UniProtKB-SubCell"/>
</dbReference>
<comment type="similarity">
    <text evidence="7">Belongs to the TonB-dependent receptor family.</text>
</comment>
<keyword evidence="2 7" id="KW-0813">Transport</keyword>
<reference evidence="10 11" key="1">
    <citation type="submission" date="2019-06" db="EMBL/GenBank/DDBJ databases">
        <title>Sorghum-associated microbial communities from plants grown in Nebraska, USA.</title>
        <authorList>
            <person name="Schachtman D."/>
        </authorList>
    </citation>
    <scope>NUCLEOTIDE SEQUENCE [LARGE SCALE GENOMIC DNA]</scope>
    <source>
        <strain evidence="10 11">1209</strain>
    </source>
</reference>
<evidence type="ECO:0000256" key="2">
    <source>
        <dbReference type="ARBA" id="ARBA00022448"/>
    </source>
</evidence>
<keyword evidence="11" id="KW-1185">Reference proteome</keyword>
<keyword evidence="6 7" id="KW-0998">Cell outer membrane</keyword>
<dbReference type="NCBIfam" id="TIGR04057">
    <property type="entry name" value="SusC_RagA_signa"/>
    <property type="match status" value="1"/>
</dbReference>
<dbReference type="InterPro" id="IPR023997">
    <property type="entry name" value="TonB-dep_OMP_SusC/RagA_CS"/>
</dbReference>
<evidence type="ECO:0000256" key="5">
    <source>
        <dbReference type="ARBA" id="ARBA00023136"/>
    </source>
</evidence>
<evidence type="ECO:0000256" key="3">
    <source>
        <dbReference type="ARBA" id="ARBA00022452"/>
    </source>
</evidence>
<protein>
    <submittedName>
        <fullName evidence="10">TonB-linked SusC/RagA family outer membrane protein</fullName>
    </submittedName>
</protein>
<dbReference type="OrthoDB" id="9768177at2"/>
<dbReference type="InterPro" id="IPR036942">
    <property type="entry name" value="Beta-barrel_TonB_sf"/>
</dbReference>
<evidence type="ECO:0000313" key="10">
    <source>
        <dbReference type="EMBL" id="TWF45357.1"/>
    </source>
</evidence>
<dbReference type="SUPFAM" id="SSF49464">
    <property type="entry name" value="Carboxypeptidase regulatory domain-like"/>
    <property type="match status" value="1"/>
</dbReference>
<evidence type="ECO:0000256" key="4">
    <source>
        <dbReference type="ARBA" id="ARBA00022692"/>
    </source>
</evidence>
<dbReference type="Proteomes" id="UP000320811">
    <property type="component" value="Unassembled WGS sequence"/>
</dbReference>
<dbReference type="InterPro" id="IPR008969">
    <property type="entry name" value="CarboxyPept-like_regulatory"/>
</dbReference>
<evidence type="ECO:0000256" key="1">
    <source>
        <dbReference type="ARBA" id="ARBA00004571"/>
    </source>
</evidence>
<sequence>MKRSFTRFVCIIACLLFQQLTMAQGNSSTVEGNVLDAQKMPLVGVTVSIKGRSSGTQTDAKGHYRLQVKDPANATLVFTFIGFTSVEEPVKGRTAIPVILQEDRKKLEEIVVVGYGQQKKKDVTGAISSVGTKAIQDVPVTNPQQALQGRAPGVEVINNSAKPGDEPQVRIRGTRSLSAGNDPLYVVDGIPYAGNLSDIGTGVIQSMDILKDASATAIYGSRGANGVVLITTQRGKLGKPVVSYSGSYGYVQQLGETDMMDANRFIEMRREANRTIGKYNDNNRDSSDAVIFNATELANIKKGTNVDWQKLMISPGYQTNHAISVAGGTERTKYTVGLGYFKDQGVLKLQSYERYNINLGIDQMIGNRVRVGASLLGAYSLRNGETYNGIDNALKMLPIASPYDDKGNLIILPTGDSQQPNPLLDYVPGNRVELMKRFRLFTSLYGEVEIVNGLKYRLNVGPDLQYYNYGLFQGKNNTNLLIGGGDAQASKGNASTLAYTIENVLTYNKSIKKHNLAATGLYSVQRQTADIMTTNVRGIPVETQQYFNLGQALSVTGVTSSLSTWTILSYMGRINYGYDDRYLLTLTLRADGSSRFAPGKKWGYFPSVAVAWNIINEAPFKNQHTLDNLKLRASYGRIGNTGINPYATQGLLTRIPYSYGGKGSLGFVPGDLRNPNLTWETTTSTDIGLDFGFFNGRITGVVEWYNQKTTDLLMPHLLPFSNGFNQVLENLGTSRNRGWEVGLSAIIIDNPKGFSWKMDANVFRNRSKILSIGGGRSADVGNGWFVGQPTYVYYDFKKTGIWQAEDAKLAAKYGVKPGEIRLEDVNKDSTIDAKDRQILGSPEPKWSAGTTQRFSYKGFELSIVAFARIGSMIRSDFYSNYNTLFGRYNNLNIDYNTPSNPTNDFPRPNANQERPSNYQSLSYFDGSYFKIRNITLAYNLPDALVKRMQMQELRFSVGVKQPLIIAPYRQQWKGIDPEDVNVIGIDAPATWMLQFGLNARF</sequence>
<dbReference type="AlphaFoldDB" id="A0A561Q4Q8"/>
<dbReference type="NCBIfam" id="TIGR04056">
    <property type="entry name" value="OMP_RagA_SusC"/>
    <property type="match status" value="1"/>
</dbReference>
<name>A0A561Q4Q8_9BACT</name>
<dbReference type="Gene3D" id="2.40.170.20">
    <property type="entry name" value="TonB-dependent receptor, beta-barrel domain"/>
    <property type="match status" value="1"/>
</dbReference>
<dbReference type="RefSeq" id="WP_145663952.1">
    <property type="nucleotide sequence ID" value="NZ_VIWO01000001.1"/>
</dbReference>
<proteinExistence type="inferred from homology"/>
<evidence type="ECO:0000256" key="6">
    <source>
        <dbReference type="ARBA" id="ARBA00023237"/>
    </source>
</evidence>
<dbReference type="Pfam" id="PF13715">
    <property type="entry name" value="CarbopepD_reg_2"/>
    <property type="match status" value="1"/>
</dbReference>
<dbReference type="EMBL" id="VIWO01000001">
    <property type="protein sequence ID" value="TWF45357.1"/>
    <property type="molecule type" value="Genomic_DNA"/>
</dbReference>
<feature type="domain" description="TonB-dependent receptor plug" evidence="9">
    <location>
        <begin position="119"/>
        <end position="227"/>
    </location>
</feature>
<dbReference type="InterPro" id="IPR012910">
    <property type="entry name" value="Plug_dom"/>
</dbReference>
<accession>A0A561Q4Q8</accession>
<dbReference type="InterPro" id="IPR039426">
    <property type="entry name" value="TonB-dep_rcpt-like"/>
</dbReference>
<evidence type="ECO:0000259" key="9">
    <source>
        <dbReference type="Pfam" id="PF07715"/>
    </source>
</evidence>
<dbReference type="SUPFAM" id="SSF56935">
    <property type="entry name" value="Porins"/>
    <property type="match status" value="1"/>
</dbReference>
<evidence type="ECO:0000256" key="8">
    <source>
        <dbReference type="SAM" id="SignalP"/>
    </source>
</evidence>
<organism evidence="10 11">
    <name type="scientific">Chitinophaga polysaccharea</name>
    <dbReference type="NCBI Taxonomy" id="1293035"/>
    <lineage>
        <taxon>Bacteria</taxon>
        <taxon>Pseudomonadati</taxon>
        <taxon>Bacteroidota</taxon>
        <taxon>Chitinophagia</taxon>
        <taxon>Chitinophagales</taxon>
        <taxon>Chitinophagaceae</taxon>
        <taxon>Chitinophaga</taxon>
    </lineage>
</organism>
<dbReference type="Gene3D" id="2.170.130.10">
    <property type="entry name" value="TonB-dependent receptor, plug domain"/>
    <property type="match status" value="1"/>
</dbReference>
<comment type="subcellular location">
    <subcellularLocation>
        <location evidence="1 7">Cell outer membrane</location>
        <topology evidence="1 7">Multi-pass membrane protein</topology>
    </subcellularLocation>
</comment>
<keyword evidence="3 7" id="KW-1134">Transmembrane beta strand</keyword>
<comment type="caution">
    <text evidence="10">The sequence shown here is derived from an EMBL/GenBank/DDBJ whole genome shotgun (WGS) entry which is preliminary data.</text>
</comment>
<feature type="signal peptide" evidence="8">
    <location>
        <begin position="1"/>
        <end position="23"/>
    </location>
</feature>
<feature type="chain" id="PRO_5021887557" evidence="8">
    <location>
        <begin position="24"/>
        <end position="1001"/>
    </location>
</feature>
<keyword evidence="8" id="KW-0732">Signal</keyword>
<gene>
    <name evidence="10" type="ORF">FHW36_1011287</name>
</gene>
<dbReference type="InterPro" id="IPR023996">
    <property type="entry name" value="TonB-dep_OMP_SusC/RagA"/>
</dbReference>
<dbReference type="Pfam" id="PF07715">
    <property type="entry name" value="Plug"/>
    <property type="match status" value="1"/>
</dbReference>
<keyword evidence="4 7" id="KW-0812">Transmembrane</keyword>
<keyword evidence="5 7" id="KW-0472">Membrane</keyword>
<dbReference type="Gene3D" id="2.60.40.1120">
    <property type="entry name" value="Carboxypeptidase-like, regulatory domain"/>
    <property type="match status" value="1"/>
</dbReference>
<dbReference type="InterPro" id="IPR037066">
    <property type="entry name" value="Plug_dom_sf"/>
</dbReference>
<evidence type="ECO:0000256" key="7">
    <source>
        <dbReference type="PROSITE-ProRule" id="PRU01360"/>
    </source>
</evidence>
<dbReference type="FunFam" id="2.170.130.10:FF:000008">
    <property type="entry name" value="SusC/RagA family TonB-linked outer membrane protein"/>
    <property type="match status" value="1"/>
</dbReference>